<dbReference type="InterPro" id="IPR005110">
    <property type="entry name" value="MoeA_linker/N"/>
</dbReference>
<dbReference type="InterPro" id="IPR036135">
    <property type="entry name" value="MoeA_linker/N_sf"/>
</dbReference>
<dbReference type="EC" id="2.10.1.1" evidence="5 13"/>
<dbReference type="Pfam" id="PF03453">
    <property type="entry name" value="MoeA_N"/>
    <property type="match status" value="1"/>
</dbReference>
<dbReference type="CDD" id="cd00887">
    <property type="entry name" value="MoeA"/>
    <property type="match status" value="1"/>
</dbReference>
<dbReference type="Gene3D" id="2.170.190.11">
    <property type="entry name" value="Molybdopterin biosynthesis moea protein, domain 3"/>
    <property type="match status" value="1"/>
</dbReference>
<dbReference type="InterPro" id="IPR005111">
    <property type="entry name" value="MoeA_C_domain_IV"/>
</dbReference>
<dbReference type="NCBIfam" id="TIGR00177">
    <property type="entry name" value="molyb_syn"/>
    <property type="match status" value="1"/>
</dbReference>
<name>C8W6W1_DESAS</name>
<keyword evidence="9 13" id="KW-0479">Metal-binding</keyword>
<evidence type="ECO:0000313" key="15">
    <source>
        <dbReference type="EMBL" id="ACV64220.1"/>
    </source>
</evidence>
<dbReference type="SMART" id="SM00852">
    <property type="entry name" value="MoCF_biosynth"/>
    <property type="match status" value="1"/>
</dbReference>
<keyword evidence="11 13" id="KW-0501">Molybdenum cofactor biosynthesis</keyword>
<evidence type="ECO:0000256" key="1">
    <source>
        <dbReference type="ARBA" id="ARBA00001946"/>
    </source>
</evidence>
<dbReference type="OrthoDB" id="9804758at2"/>
<dbReference type="Gene3D" id="3.90.105.10">
    <property type="entry name" value="Molybdopterin biosynthesis moea protein, domain 2"/>
    <property type="match status" value="1"/>
</dbReference>
<evidence type="ECO:0000256" key="10">
    <source>
        <dbReference type="ARBA" id="ARBA00022842"/>
    </source>
</evidence>
<accession>C8W6W1</accession>
<dbReference type="Gene3D" id="2.40.340.10">
    <property type="entry name" value="MoeA, C-terminal, domain IV"/>
    <property type="match status" value="1"/>
</dbReference>
<dbReference type="InterPro" id="IPR036425">
    <property type="entry name" value="MoaB/Mog-like_dom_sf"/>
</dbReference>
<dbReference type="SUPFAM" id="SSF63882">
    <property type="entry name" value="MoeA N-terminal region -like"/>
    <property type="match status" value="1"/>
</dbReference>
<dbReference type="InterPro" id="IPR038987">
    <property type="entry name" value="MoeA-like"/>
</dbReference>
<dbReference type="FunFam" id="3.40.980.10:FF:000004">
    <property type="entry name" value="Molybdopterin molybdenumtransferase"/>
    <property type="match status" value="1"/>
</dbReference>
<dbReference type="UniPathway" id="UPA00344"/>
<protein>
    <recommendedName>
        <fullName evidence="6 13">Molybdopterin molybdenumtransferase</fullName>
        <ecNumber evidence="5 13">2.10.1.1</ecNumber>
    </recommendedName>
</protein>
<keyword evidence="10 13" id="KW-0460">Magnesium</keyword>
<comment type="pathway">
    <text evidence="3 13">Cofactor biosynthesis; molybdopterin biosynthesis.</text>
</comment>
<dbReference type="GO" id="GO:0046872">
    <property type="term" value="F:metal ion binding"/>
    <property type="evidence" value="ECO:0007669"/>
    <property type="project" value="UniProtKB-UniRule"/>
</dbReference>
<organism evidence="15 16">
    <name type="scientific">Desulfofarcimen acetoxidans (strain ATCC 49208 / DSM 771 / KCTC 5769 / VKM B-1644 / 5575)</name>
    <name type="common">Desulfotomaculum acetoxidans</name>
    <dbReference type="NCBI Taxonomy" id="485916"/>
    <lineage>
        <taxon>Bacteria</taxon>
        <taxon>Bacillati</taxon>
        <taxon>Bacillota</taxon>
        <taxon>Clostridia</taxon>
        <taxon>Eubacteriales</taxon>
        <taxon>Peptococcaceae</taxon>
        <taxon>Desulfofarcimen</taxon>
    </lineage>
</organism>
<evidence type="ECO:0000256" key="11">
    <source>
        <dbReference type="ARBA" id="ARBA00023150"/>
    </source>
</evidence>
<dbReference type="Gene3D" id="3.40.980.10">
    <property type="entry name" value="MoaB/Mog-like domain"/>
    <property type="match status" value="1"/>
</dbReference>
<dbReference type="GO" id="GO:0061599">
    <property type="term" value="F:molybdopterin molybdotransferase activity"/>
    <property type="evidence" value="ECO:0007669"/>
    <property type="project" value="UniProtKB-UniRule"/>
</dbReference>
<evidence type="ECO:0000256" key="5">
    <source>
        <dbReference type="ARBA" id="ARBA00013269"/>
    </source>
</evidence>
<dbReference type="NCBIfam" id="NF045515">
    <property type="entry name" value="Glp_gephyrin"/>
    <property type="match status" value="1"/>
</dbReference>
<dbReference type="PANTHER" id="PTHR10192">
    <property type="entry name" value="MOLYBDOPTERIN BIOSYNTHESIS PROTEIN"/>
    <property type="match status" value="1"/>
</dbReference>
<evidence type="ECO:0000256" key="4">
    <source>
        <dbReference type="ARBA" id="ARBA00010763"/>
    </source>
</evidence>
<evidence type="ECO:0000256" key="9">
    <source>
        <dbReference type="ARBA" id="ARBA00022723"/>
    </source>
</evidence>
<dbReference type="GO" id="GO:0005829">
    <property type="term" value="C:cytosol"/>
    <property type="evidence" value="ECO:0007669"/>
    <property type="project" value="TreeGrafter"/>
</dbReference>
<keyword evidence="7 13" id="KW-0500">Molybdenum</keyword>
<comment type="function">
    <text evidence="2 13">Catalyzes the insertion of molybdate into adenylated molybdopterin with the concomitant release of AMP.</text>
</comment>
<evidence type="ECO:0000256" key="8">
    <source>
        <dbReference type="ARBA" id="ARBA00022679"/>
    </source>
</evidence>
<dbReference type="HOGENOM" id="CLU_010186_7_1_9"/>
<dbReference type="SUPFAM" id="SSF53218">
    <property type="entry name" value="Molybdenum cofactor biosynthesis proteins"/>
    <property type="match status" value="1"/>
</dbReference>
<evidence type="ECO:0000259" key="14">
    <source>
        <dbReference type="SMART" id="SM00852"/>
    </source>
</evidence>
<evidence type="ECO:0000256" key="6">
    <source>
        <dbReference type="ARBA" id="ARBA00021108"/>
    </source>
</evidence>
<gene>
    <name evidence="15" type="ordered locus">Dtox_3501</name>
</gene>
<dbReference type="AlphaFoldDB" id="C8W6W1"/>
<dbReference type="STRING" id="485916.Dtox_3501"/>
<evidence type="ECO:0000256" key="3">
    <source>
        <dbReference type="ARBA" id="ARBA00005046"/>
    </source>
</evidence>
<evidence type="ECO:0000256" key="7">
    <source>
        <dbReference type="ARBA" id="ARBA00022505"/>
    </source>
</evidence>
<keyword evidence="16" id="KW-1185">Reference proteome</keyword>
<comment type="cofactor">
    <cofactor evidence="1 13">
        <name>Mg(2+)</name>
        <dbReference type="ChEBI" id="CHEBI:18420"/>
    </cofactor>
</comment>
<comment type="catalytic activity">
    <reaction evidence="12">
        <text>adenylyl-molybdopterin + molybdate = Mo-molybdopterin + AMP + H(+)</text>
        <dbReference type="Rhea" id="RHEA:35047"/>
        <dbReference type="ChEBI" id="CHEBI:15378"/>
        <dbReference type="ChEBI" id="CHEBI:36264"/>
        <dbReference type="ChEBI" id="CHEBI:62727"/>
        <dbReference type="ChEBI" id="CHEBI:71302"/>
        <dbReference type="ChEBI" id="CHEBI:456215"/>
        <dbReference type="EC" id="2.10.1.1"/>
    </reaction>
</comment>
<dbReference type="Pfam" id="PF00994">
    <property type="entry name" value="MoCF_biosynth"/>
    <property type="match status" value="1"/>
</dbReference>
<dbReference type="eggNOG" id="COG0303">
    <property type="taxonomic scope" value="Bacteria"/>
</dbReference>
<dbReference type="RefSeq" id="WP_015758910.1">
    <property type="nucleotide sequence ID" value="NC_013216.1"/>
</dbReference>
<dbReference type="InterPro" id="IPR036688">
    <property type="entry name" value="MoeA_C_domain_IV_sf"/>
</dbReference>
<sequence length="410" mass="43736">MLQSIPLEKALQILHEFSAPRGIEEIAVAEAFGRILAEDIIAGFPLPPFNRSPLDGYALMAEDTFSAAKDNPVRLKLTQTVYAGELPSAPVIKGETTAITTGAPLPSGTNAIIKFEDIKKDGDYILIFSPLKPGDNFVPAGEDVVEGEKILVIGEKITPASLGLLVSLGRGTVKVFRKPRIAVFSCGDELLDIGQPRQTGKIYNSNLYAITAQITEAGGLAVPIKSVPDDKNKIASALNQALQENDLVITTGGVSVGEKDYVKEAIKISNINTLFWKVGMKPGTPAVCGERDGQLVIGLSGNPAASMITFVLLARPIIQSICGKKGENLPEVKAVMDVPFKKKSGQRRFMRAVLTWKDGIYHAAPAGIQSPGALKSMLQCNALIDIPKGHGPLDIGDEVKALLLPEGYCM</sequence>
<keyword evidence="8 13" id="KW-0808">Transferase</keyword>
<dbReference type="SUPFAM" id="SSF63867">
    <property type="entry name" value="MoeA C-terminal domain-like"/>
    <property type="match status" value="1"/>
</dbReference>
<proteinExistence type="inferred from homology"/>
<dbReference type="GO" id="GO:0006777">
    <property type="term" value="P:Mo-molybdopterin cofactor biosynthetic process"/>
    <property type="evidence" value="ECO:0007669"/>
    <property type="project" value="UniProtKB-UniRule"/>
</dbReference>
<evidence type="ECO:0000256" key="2">
    <source>
        <dbReference type="ARBA" id="ARBA00002901"/>
    </source>
</evidence>
<dbReference type="Proteomes" id="UP000002217">
    <property type="component" value="Chromosome"/>
</dbReference>
<dbReference type="EMBL" id="CP001720">
    <property type="protein sequence ID" value="ACV64220.1"/>
    <property type="molecule type" value="Genomic_DNA"/>
</dbReference>
<dbReference type="InterPro" id="IPR001453">
    <property type="entry name" value="MoaB/Mog_dom"/>
</dbReference>
<evidence type="ECO:0000256" key="13">
    <source>
        <dbReference type="RuleBase" id="RU365090"/>
    </source>
</evidence>
<comment type="similarity">
    <text evidence="4 13">Belongs to the MoeA family.</text>
</comment>
<evidence type="ECO:0000256" key="12">
    <source>
        <dbReference type="ARBA" id="ARBA00047317"/>
    </source>
</evidence>
<reference evidence="15 16" key="1">
    <citation type="journal article" date="2009" name="Stand. Genomic Sci.">
        <title>Complete genome sequence of Desulfotomaculum acetoxidans type strain (5575).</title>
        <authorList>
            <person name="Spring S."/>
            <person name="Lapidus A."/>
            <person name="Schroder M."/>
            <person name="Gleim D."/>
            <person name="Sims D."/>
            <person name="Meincke L."/>
            <person name="Glavina Del Rio T."/>
            <person name="Tice H."/>
            <person name="Copeland A."/>
            <person name="Cheng J.F."/>
            <person name="Lucas S."/>
            <person name="Chen F."/>
            <person name="Nolan M."/>
            <person name="Bruce D."/>
            <person name="Goodwin L."/>
            <person name="Pitluck S."/>
            <person name="Ivanova N."/>
            <person name="Mavromatis K."/>
            <person name="Mikhailova N."/>
            <person name="Pati A."/>
            <person name="Chen A."/>
            <person name="Palaniappan K."/>
            <person name="Land M."/>
            <person name="Hauser L."/>
            <person name="Chang Y.J."/>
            <person name="Jeffries C.D."/>
            <person name="Chain P."/>
            <person name="Saunders E."/>
            <person name="Brettin T."/>
            <person name="Detter J.C."/>
            <person name="Goker M."/>
            <person name="Bristow J."/>
            <person name="Eisen J.A."/>
            <person name="Markowitz V."/>
            <person name="Hugenholtz P."/>
            <person name="Kyrpides N.C."/>
            <person name="Klenk H.P."/>
            <person name="Han C."/>
        </authorList>
    </citation>
    <scope>NUCLEOTIDE SEQUENCE [LARGE SCALE GENOMIC DNA]</scope>
    <source>
        <strain evidence="16">ATCC 49208 / DSM 771 / VKM B-1644</strain>
    </source>
</reference>
<feature type="domain" description="MoaB/Mog" evidence="14">
    <location>
        <begin position="182"/>
        <end position="320"/>
    </location>
</feature>
<dbReference type="PANTHER" id="PTHR10192:SF5">
    <property type="entry name" value="GEPHYRIN"/>
    <property type="match status" value="1"/>
</dbReference>
<dbReference type="KEGG" id="dae:Dtox_3501"/>
<dbReference type="Pfam" id="PF03454">
    <property type="entry name" value="MoeA_C"/>
    <property type="match status" value="1"/>
</dbReference>
<evidence type="ECO:0000313" key="16">
    <source>
        <dbReference type="Proteomes" id="UP000002217"/>
    </source>
</evidence>